<dbReference type="SUPFAM" id="SSF53335">
    <property type="entry name" value="S-adenosyl-L-methionine-dependent methyltransferases"/>
    <property type="match status" value="1"/>
</dbReference>
<dbReference type="Pfam" id="PF13649">
    <property type="entry name" value="Methyltransf_25"/>
    <property type="match status" value="1"/>
</dbReference>
<protein>
    <recommendedName>
        <fullName evidence="1">Methyltransferase domain-containing protein</fullName>
    </recommendedName>
</protein>
<evidence type="ECO:0000259" key="1">
    <source>
        <dbReference type="Pfam" id="PF13649"/>
    </source>
</evidence>
<dbReference type="InterPro" id="IPR041698">
    <property type="entry name" value="Methyltransf_25"/>
</dbReference>
<feature type="domain" description="Methyltransferase" evidence="1">
    <location>
        <begin position="52"/>
        <end position="140"/>
    </location>
</feature>
<dbReference type="Gene3D" id="3.40.50.150">
    <property type="entry name" value="Vaccinia Virus protein VP39"/>
    <property type="match status" value="1"/>
</dbReference>
<dbReference type="PANTHER" id="PTHR43464:SF92">
    <property type="entry name" value="SLR1071 PROTEIN"/>
    <property type="match status" value="1"/>
</dbReference>
<gene>
    <name evidence="2" type="ORF">AMJ39_06155</name>
</gene>
<dbReference type="AlphaFoldDB" id="A0A0S7WSB6"/>
<dbReference type="Proteomes" id="UP000052008">
    <property type="component" value="Unassembled WGS sequence"/>
</dbReference>
<sequence>MSQHVAQDARRLYSDLSWTWPIVSRVADYAEEAEFFARAILDHSSRETRTLLDLGCGGGHLDHHLKNHFAVTAVDMSESMLGLAKRLNPEIEHHLGDMRTIRLNRRFDAVMIHDSVNYMTTRGDLRAALATGFEHLEPGGILVTFVEQTPETFVQHKTKSSTSSDGDIEITFIEHFHDPDPEDSTYESVFVYLIRRQGVLEVEADRHLCGIFPLQTWQDLLLEVGFEVEKKEWDHSEFPPGEALPMFLCTKPA</sequence>
<proteinExistence type="predicted"/>
<dbReference type="GO" id="GO:0008168">
    <property type="term" value="F:methyltransferase activity"/>
    <property type="evidence" value="ECO:0007669"/>
    <property type="project" value="TreeGrafter"/>
</dbReference>
<dbReference type="Gene3D" id="2.20.130.10">
    <property type="entry name" value="CAC2371-like domains"/>
    <property type="match status" value="1"/>
</dbReference>
<evidence type="ECO:0000313" key="2">
    <source>
        <dbReference type="EMBL" id="KPJ53044.1"/>
    </source>
</evidence>
<dbReference type="EMBL" id="LIZS01000032">
    <property type="protein sequence ID" value="KPJ53044.1"/>
    <property type="molecule type" value="Genomic_DNA"/>
</dbReference>
<dbReference type="STRING" id="1703770.AMJ39_06155"/>
<organism evidence="2 3">
    <name type="scientific">candidate division TA06 bacterium DG_24</name>
    <dbReference type="NCBI Taxonomy" id="1703770"/>
    <lineage>
        <taxon>Bacteria</taxon>
        <taxon>Bacteria division TA06</taxon>
    </lineage>
</organism>
<dbReference type="InterPro" id="IPR029063">
    <property type="entry name" value="SAM-dependent_MTases_sf"/>
</dbReference>
<name>A0A0S7WSB6_UNCT6</name>
<comment type="caution">
    <text evidence="2">The sequence shown here is derived from an EMBL/GenBank/DDBJ whole genome shotgun (WGS) entry which is preliminary data.</text>
</comment>
<accession>A0A0S7WSB6</accession>
<dbReference type="PANTHER" id="PTHR43464">
    <property type="entry name" value="METHYLTRANSFERASE"/>
    <property type="match status" value="1"/>
</dbReference>
<dbReference type="CDD" id="cd02440">
    <property type="entry name" value="AdoMet_MTases"/>
    <property type="match status" value="1"/>
</dbReference>
<evidence type="ECO:0000313" key="3">
    <source>
        <dbReference type="Proteomes" id="UP000052008"/>
    </source>
</evidence>
<reference evidence="2 3" key="1">
    <citation type="journal article" date="2015" name="Microbiome">
        <title>Genomic resolution of linkages in carbon, nitrogen, and sulfur cycling among widespread estuary sediment bacteria.</title>
        <authorList>
            <person name="Baker B.J."/>
            <person name="Lazar C.S."/>
            <person name="Teske A.P."/>
            <person name="Dick G.J."/>
        </authorList>
    </citation>
    <scope>NUCLEOTIDE SEQUENCE [LARGE SCALE GENOMIC DNA]</scope>
    <source>
        <strain evidence="2">DG_24</strain>
    </source>
</reference>